<dbReference type="Proteomes" id="UP001597318">
    <property type="component" value="Unassembled WGS sequence"/>
</dbReference>
<feature type="domain" description="Na+-translocating membrane potential-generating system MpsC" evidence="1">
    <location>
        <begin position="15"/>
        <end position="111"/>
    </location>
</feature>
<comment type="caution">
    <text evidence="2">The sequence shown here is derived from an EMBL/GenBank/DDBJ whole genome shotgun (WGS) entry which is preliminary data.</text>
</comment>
<keyword evidence="3" id="KW-1185">Reference proteome</keyword>
<evidence type="ECO:0000313" key="2">
    <source>
        <dbReference type="EMBL" id="MFD2216674.1"/>
    </source>
</evidence>
<reference evidence="3" key="1">
    <citation type="journal article" date="2019" name="Int. J. Syst. Evol. Microbiol.">
        <title>The Global Catalogue of Microorganisms (GCM) 10K type strain sequencing project: providing services to taxonomists for standard genome sequencing and annotation.</title>
        <authorList>
            <consortium name="The Broad Institute Genomics Platform"/>
            <consortium name="The Broad Institute Genome Sequencing Center for Infectious Disease"/>
            <person name="Wu L."/>
            <person name="Ma J."/>
        </authorList>
    </citation>
    <scope>NUCLEOTIDE SEQUENCE [LARGE SCALE GENOMIC DNA]</scope>
    <source>
        <strain evidence="3">CGMCC 1.15474</strain>
    </source>
</reference>
<organism evidence="2 3">
    <name type="scientific">Metabacillus endolithicus</name>
    <dbReference type="NCBI Taxonomy" id="1535204"/>
    <lineage>
        <taxon>Bacteria</taxon>
        <taxon>Bacillati</taxon>
        <taxon>Bacillota</taxon>
        <taxon>Bacilli</taxon>
        <taxon>Bacillales</taxon>
        <taxon>Bacillaceae</taxon>
        <taxon>Metabacillus</taxon>
    </lineage>
</organism>
<dbReference type="EMBL" id="JBHUIK010000008">
    <property type="protein sequence ID" value="MFD2216674.1"/>
    <property type="molecule type" value="Genomic_DNA"/>
</dbReference>
<gene>
    <name evidence="2" type="ORF">ACFSKK_23645</name>
</gene>
<name>A0ABW5C413_9BACI</name>
<evidence type="ECO:0000259" key="1">
    <source>
        <dbReference type="Pfam" id="PF10057"/>
    </source>
</evidence>
<dbReference type="Pfam" id="PF10057">
    <property type="entry name" value="MpsC"/>
    <property type="match status" value="1"/>
</dbReference>
<dbReference type="RefSeq" id="WP_247339442.1">
    <property type="nucleotide sequence ID" value="NZ_CP095550.1"/>
</dbReference>
<proteinExistence type="predicted"/>
<protein>
    <submittedName>
        <fullName evidence="2">Na-translocating system protein MpsC family protein</fullName>
    </submittedName>
</protein>
<dbReference type="InterPro" id="IPR018745">
    <property type="entry name" value="MpsC"/>
</dbReference>
<sequence length="232" mass="27622">MKNVDHYYQEDLLLLSSTLSKLLKRRFGKGPETCYVTLHSNRLVIFIKKYITPAEDVLLKNNNVSLLQKFRSAVMEEVFFEFSKEAHDCLGISFDSYYDDWNFEKNTGIMILENSESTEWLETTVPPTIREKLFNGIISVSEEIYKVPSRVEIIRMNQNMYAVECREPLIQIEKVLYRKGHIELLHERSNDIKNSFIKQKEVFESIFTTVVEDIFMIWDYKNDRSYIFFYLQ</sequence>
<evidence type="ECO:0000313" key="3">
    <source>
        <dbReference type="Proteomes" id="UP001597318"/>
    </source>
</evidence>
<accession>A0ABW5C413</accession>